<name>A0A368QM99_SETIT</name>
<reference evidence="2" key="2">
    <citation type="submission" date="2015-07" db="EMBL/GenBank/DDBJ databases">
        <authorList>
            <person name="Noorani M."/>
        </authorList>
    </citation>
    <scope>NUCLEOTIDE SEQUENCE</scope>
    <source>
        <strain evidence="2">Yugu1</strain>
    </source>
</reference>
<protein>
    <submittedName>
        <fullName evidence="2">Uncharacterized protein</fullName>
    </submittedName>
</protein>
<evidence type="ECO:0000256" key="1">
    <source>
        <dbReference type="SAM" id="MobiDB-lite"/>
    </source>
</evidence>
<feature type="compositionally biased region" description="Basic and acidic residues" evidence="1">
    <location>
        <begin position="45"/>
        <end position="58"/>
    </location>
</feature>
<dbReference type="PANTHER" id="PTHR35122:SF1">
    <property type="entry name" value="OS03G0627000 PROTEIN"/>
    <property type="match status" value="1"/>
</dbReference>
<proteinExistence type="predicted"/>
<dbReference type="AlphaFoldDB" id="A0A368QM99"/>
<sequence>MSMATRALTAVVTGRRAAEQSGLAAVLSSCRSGGVRGLSHSSAQQRREDQSAGDRHDAAAAAAVAAAQVEASPNRKNVEVVQGDRSATLLPDEAADALGGVGAEEAADAWVPDEETGVFVPAEEATDNGNGGPHEQPAGPSVLDQAVFVRVDMEDVERPPVDMASAHSGAK</sequence>
<dbReference type="PANTHER" id="PTHR35122">
    <property type="entry name" value="OSJNBA0093F12.14 PROTEIN"/>
    <property type="match status" value="1"/>
</dbReference>
<accession>A0A368QM99</accession>
<dbReference type="EMBL" id="CM003530">
    <property type="protein sequence ID" value="RCV19033.1"/>
    <property type="molecule type" value="Genomic_DNA"/>
</dbReference>
<dbReference type="KEGG" id="sita:101753378"/>
<organism evidence="2">
    <name type="scientific">Setaria italica</name>
    <name type="common">Foxtail millet</name>
    <name type="synonym">Panicum italicum</name>
    <dbReference type="NCBI Taxonomy" id="4555"/>
    <lineage>
        <taxon>Eukaryota</taxon>
        <taxon>Viridiplantae</taxon>
        <taxon>Streptophyta</taxon>
        <taxon>Embryophyta</taxon>
        <taxon>Tracheophyta</taxon>
        <taxon>Spermatophyta</taxon>
        <taxon>Magnoliopsida</taxon>
        <taxon>Liliopsida</taxon>
        <taxon>Poales</taxon>
        <taxon>Poaceae</taxon>
        <taxon>PACMAD clade</taxon>
        <taxon>Panicoideae</taxon>
        <taxon>Panicodae</taxon>
        <taxon>Paniceae</taxon>
        <taxon>Cenchrinae</taxon>
        <taxon>Setaria</taxon>
    </lineage>
</organism>
<reference evidence="2" key="1">
    <citation type="journal article" date="2012" name="Nat. Biotechnol.">
        <title>Reference genome sequence of the model plant Setaria.</title>
        <authorList>
            <person name="Bennetzen J.L."/>
            <person name="Schmutz J."/>
            <person name="Wang H."/>
            <person name="Percifield R."/>
            <person name="Hawkins J."/>
            <person name="Pontaroli A.C."/>
            <person name="Estep M."/>
            <person name="Feng L."/>
            <person name="Vaughn J.N."/>
            <person name="Grimwood J."/>
            <person name="Jenkins J."/>
            <person name="Barry K."/>
            <person name="Lindquist E."/>
            <person name="Hellsten U."/>
            <person name="Deshpande S."/>
            <person name="Wang X."/>
            <person name="Wu X."/>
            <person name="Mitros T."/>
            <person name="Triplett J."/>
            <person name="Yang X."/>
            <person name="Ye C.Y."/>
            <person name="Mauro-Herrera M."/>
            <person name="Wang L."/>
            <person name="Li P."/>
            <person name="Sharma M."/>
            <person name="Sharma R."/>
            <person name="Ronald P.C."/>
            <person name="Panaud O."/>
            <person name="Kellogg E.A."/>
            <person name="Brutnell T.P."/>
            <person name="Doust A.N."/>
            <person name="Tuskan G.A."/>
            <person name="Rokhsar D."/>
            <person name="Devos K.M."/>
        </authorList>
    </citation>
    <scope>NUCLEOTIDE SEQUENCE [LARGE SCALE GENOMIC DNA]</scope>
    <source>
        <strain evidence="2">Yugu1</strain>
    </source>
</reference>
<feature type="region of interest" description="Disordered" evidence="1">
    <location>
        <begin position="120"/>
        <end position="144"/>
    </location>
</feature>
<dbReference type="OrthoDB" id="681499at2759"/>
<dbReference type="Pfam" id="PF22272">
    <property type="entry name" value="LEA_3b"/>
    <property type="match status" value="1"/>
</dbReference>
<feature type="region of interest" description="Disordered" evidence="1">
    <location>
        <begin position="32"/>
        <end position="60"/>
    </location>
</feature>
<gene>
    <name evidence="2" type="ORF">SETIT_3G351300v2</name>
</gene>
<dbReference type="InterPro" id="IPR039291">
    <property type="entry name" value="At5g17165-like"/>
</dbReference>
<dbReference type="PROSITE" id="PS51257">
    <property type="entry name" value="PROKAR_LIPOPROTEIN"/>
    <property type="match status" value="1"/>
</dbReference>
<evidence type="ECO:0000313" key="2">
    <source>
        <dbReference type="EMBL" id="RCV19033.1"/>
    </source>
</evidence>